<feature type="region of interest" description="Disordered" evidence="1">
    <location>
        <begin position="22"/>
        <end position="73"/>
    </location>
</feature>
<accession>A0A1I3TVC5</accession>
<keyword evidence="3" id="KW-1185">Reference proteome</keyword>
<organism evidence="2 3">
    <name type="scientific">Celeribacter neptunius</name>
    <dbReference type="NCBI Taxonomy" id="588602"/>
    <lineage>
        <taxon>Bacteria</taxon>
        <taxon>Pseudomonadati</taxon>
        <taxon>Pseudomonadota</taxon>
        <taxon>Alphaproteobacteria</taxon>
        <taxon>Rhodobacterales</taxon>
        <taxon>Roseobacteraceae</taxon>
        <taxon>Celeribacter</taxon>
    </lineage>
</organism>
<dbReference type="STRING" id="588602.SAMN04487991_2853"/>
<sequence length="199" mass="21855">MSISSRPTSDFSLARDSKRFDVARHIMHPATTPSNAPHASAHRPLPRDTSSDGSFADAAEHEAETAPGATASKMRKPISEYDILLLSRVSPEESLARRAAEGLNPRIATCTEELCAHLETERFKLVVVECEQGDTDMVRLALETHRQLPSDDRTALIAFVPTPEGGLDLLRYTPDATAFAFLAAQEHQLRAHFLKLLNA</sequence>
<dbReference type="AlphaFoldDB" id="A0A1I3TVC5"/>
<protein>
    <submittedName>
        <fullName evidence="2">Uncharacterized protein</fullName>
    </submittedName>
</protein>
<reference evidence="3" key="1">
    <citation type="submission" date="2016-10" db="EMBL/GenBank/DDBJ databases">
        <authorList>
            <person name="Varghese N."/>
            <person name="Submissions S."/>
        </authorList>
    </citation>
    <scope>NUCLEOTIDE SEQUENCE [LARGE SCALE GENOMIC DNA]</scope>
    <source>
        <strain evidence="3">DSM 26471</strain>
    </source>
</reference>
<name>A0A1I3TVC5_9RHOB</name>
<proteinExistence type="predicted"/>
<dbReference type="Proteomes" id="UP000199630">
    <property type="component" value="Unassembled WGS sequence"/>
</dbReference>
<gene>
    <name evidence="2" type="ORF">SAMN04487991_2853</name>
</gene>
<evidence type="ECO:0000313" key="2">
    <source>
        <dbReference type="EMBL" id="SFJ73606.1"/>
    </source>
</evidence>
<evidence type="ECO:0000313" key="3">
    <source>
        <dbReference type="Proteomes" id="UP000199630"/>
    </source>
</evidence>
<dbReference type="EMBL" id="FORH01000005">
    <property type="protein sequence ID" value="SFJ73606.1"/>
    <property type="molecule type" value="Genomic_DNA"/>
</dbReference>
<evidence type="ECO:0000256" key="1">
    <source>
        <dbReference type="SAM" id="MobiDB-lite"/>
    </source>
</evidence>